<keyword evidence="1" id="KW-0175">Coiled coil</keyword>
<feature type="coiled-coil region" evidence="1">
    <location>
        <begin position="122"/>
        <end position="149"/>
    </location>
</feature>
<evidence type="ECO:0000256" key="1">
    <source>
        <dbReference type="SAM" id="Coils"/>
    </source>
</evidence>
<dbReference type="PROSITE" id="PS50983">
    <property type="entry name" value="FE_B12_PBP"/>
    <property type="match status" value="1"/>
</dbReference>
<dbReference type="PANTHER" id="PTHR30535:SF34">
    <property type="entry name" value="MOLYBDATE-BINDING PROTEIN MOLA"/>
    <property type="match status" value="1"/>
</dbReference>
<dbReference type="GO" id="GO:0071281">
    <property type="term" value="P:cellular response to iron ion"/>
    <property type="evidence" value="ECO:0007669"/>
    <property type="project" value="TreeGrafter"/>
</dbReference>
<gene>
    <name evidence="3" type="ORF">MNBD_UNCLBAC01-666</name>
</gene>
<evidence type="ECO:0000313" key="3">
    <source>
        <dbReference type="EMBL" id="VAX35576.1"/>
    </source>
</evidence>
<dbReference type="InterPro" id="IPR050902">
    <property type="entry name" value="ABC_Transporter_SBP"/>
</dbReference>
<accession>A0A3B1CY30</accession>
<feature type="domain" description="Fe/B12 periplasmic-binding" evidence="2">
    <location>
        <begin position="28"/>
        <end position="281"/>
    </location>
</feature>
<proteinExistence type="predicted"/>
<dbReference type="AlphaFoldDB" id="A0A3B1CY30"/>
<organism evidence="3">
    <name type="scientific">hydrothermal vent metagenome</name>
    <dbReference type="NCBI Taxonomy" id="652676"/>
    <lineage>
        <taxon>unclassified sequences</taxon>
        <taxon>metagenomes</taxon>
        <taxon>ecological metagenomes</taxon>
    </lineage>
</organism>
<name>A0A3B1CY30_9ZZZZ</name>
<dbReference type="Gene3D" id="3.40.50.1980">
    <property type="entry name" value="Nitrogenase molybdenum iron protein domain"/>
    <property type="match status" value="2"/>
</dbReference>
<dbReference type="EMBL" id="UOGJ01000065">
    <property type="protein sequence ID" value="VAX35576.1"/>
    <property type="molecule type" value="Genomic_DNA"/>
</dbReference>
<dbReference type="Pfam" id="PF01497">
    <property type="entry name" value="Peripla_BP_2"/>
    <property type="match status" value="1"/>
</dbReference>
<protein>
    <recommendedName>
        <fullName evidence="2">Fe/B12 periplasmic-binding domain-containing protein</fullName>
    </recommendedName>
</protein>
<dbReference type="SUPFAM" id="SSF53807">
    <property type="entry name" value="Helical backbone' metal receptor"/>
    <property type="match status" value="1"/>
</dbReference>
<evidence type="ECO:0000259" key="2">
    <source>
        <dbReference type="PROSITE" id="PS50983"/>
    </source>
</evidence>
<sequence>MRFIIYTVLFLSFILLGWGEESLAKPLRVVSMSLCSDELVLRLVDRENIAAVTKSALIPYISSVTEQAKGMKTIMGTVEEILMLDPDLIIAGEYTDRQKVSLLKQLGFNVKLMGNSKNFDELKNVIREVAQLTEEQSKAEVLIKDMEKRLQRLYIEKPSKINVVFYWPGGRVAGTETMIHSIMESAGVYNMAEQFGIQYYDVLNLENLVMNNPDLMIMSDYKTEIPTILREILSHPVITKGFPGRKTMHLPSQFLLCGSPANIDAAEILSAYVKENFKKDQRK</sequence>
<dbReference type="InterPro" id="IPR002491">
    <property type="entry name" value="ABC_transptr_periplasmic_BD"/>
</dbReference>
<reference evidence="3" key="1">
    <citation type="submission" date="2018-06" db="EMBL/GenBank/DDBJ databases">
        <authorList>
            <person name="Zhirakovskaya E."/>
        </authorList>
    </citation>
    <scope>NUCLEOTIDE SEQUENCE</scope>
</reference>
<dbReference type="PANTHER" id="PTHR30535">
    <property type="entry name" value="VITAMIN B12-BINDING PROTEIN"/>
    <property type="match status" value="1"/>
</dbReference>